<sequence length="195" mass="22091">MIEEDAVDAASPPHREAALSMRFAAGDERALEEVYRRWSPVVYTLALRSLGDRSDAEDVTQRTFVSAWTSRGSYDPDKGRLSTWLVVIAKRRIADTHETRTRIRMLQDQLQRTVSPEELVVAPTADLGDTILVASELERLEPDARTVIRMAFFDDLSHQEIATRLGMPLGTVKSHIRRSLSRLRTRLEVTHAAPR</sequence>
<dbReference type="AlphaFoldDB" id="A0A5J5J5I4"/>
<dbReference type="PANTHER" id="PTHR43133">
    <property type="entry name" value="RNA POLYMERASE ECF-TYPE SIGMA FACTO"/>
    <property type="match status" value="1"/>
</dbReference>
<evidence type="ECO:0000256" key="2">
    <source>
        <dbReference type="ARBA" id="ARBA00023015"/>
    </source>
</evidence>
<evidence type="ECO:0000259" key="7">
    <source>
        <dbReference type="Pfam" id="PF04542"/>
    </source>
</evidence>
<proteinExistence type="inferred from homology"/>
<dbReference type="PANTHER" id="PTHR43133:SF62">
    <property type="entry name" value="RNA POLYMERASE SIGMA FACTOR SIGZ"/>
    <property type="match status" value="1"/>
</dbReference>
<gene>
    <name evidence="9" type="ORF">F6B43_01495</name>
</gene>
<comment type="similarity">
    <text evidence="1 6">Belongs to the sigma-70 factor family. ECF subfamily.</text>
</comment>
<evidence type="ECO:0000256" key="3">
    <source>
        <dbReference type="ARBA" id="ARBA00023082"/>
    </source>
</evidence>
<keyword evidence="10" id="KW-1185">Reference proteome</keyword>
<dbReference type="InterPro" id="IPR013325">
    <property type="entry name" value="RNA_pol_sigma_r2"/>
</dbReference>
<dbReference type="GO" id="GO:0016987">
    <property type="term" value="F:sigma factor activity"/>
    <property type="evidence" value="ECO:0007669"/>
    <property type="project" value="UniProtKB-KW"/>
</dbReference>
<dbReference type="Pfam" id="PF08281">
    <property type="entry name" value="Sigma70_r4_2"/>
    <property type="match status" value="1"/>
</dbReference>
<keyword evidence="2 6" id="KW-0805">Transcription regulation</keyword>
<dbReference type="SUPFAM" id="SSF88659">
    <property type="entry name" value="Sigma3 and sigma4 domains of RNA polymerase sigma factors"/>
    <property type="match status" value="1"/>
</dbReference>
<dbReference type="InterPro" id="IPR039425">
    <property type="entry name" value="RNA_pol_sigma-70-like"/>
</dbReference>
<name>A0A5J5J5I4_9MICO</name>
<dbReference type="RefSeq" id="WP_150447170.1">
    <property type="nucleotide sequence ID" value="NZ_VYSA01000001.1"/>
</dbReference>
<dbReference type="InterPro" id="IPR000838">
    <property type="entry name" value="RNA_pol_sigma70_ECF_CS"/>
</dbReference>
<organism evidence="9 10">
    <name type="scientific">Microbacterium rhizomatis</name>
    <dbReference type="NCBI Taxonomy" id="1631477"/>
    <lineage>
        <taxon>Bacteria</taxon>
        <taxon>Bacillati</taxon>
        <taxon>Actinomycetota</taxon>
        <taxon>Actinomycetes</taxon>
        <taxon>Micrococcales</taxon>
        <taxon>Microbacteriaceae</taxon>
        <taxon>Microbacterium</taxon>
    </lineage>
</organism>
<reference evidence="10" key="1">
    <citation type="submission" date="2019-09" db="EMBL/GenBank/DDBJ databases">
        <title>Mumia zhuanghuii sp. nov. isolated from the intestinal contents of plateau pika (Ochotona curzoniae) in the Qinghai-Tibet plateau of China.</title>
        <authorList>
            <person name="Tian Z."/>
        </authorList>
    </citation>
    <scope>NUCLEOTIDE SEQUENCE [LARGE SCALE GENOMIC DNA]</scope>
    <source>
        <strain evidence="10">JCM 30598</strain>
    </source>
</reference>
<dbReference type="Gene3D" id="1.10.10.10">
    <property type="entry name" value="Winged helix-like DNA-binding domain superfamily/Winged helix DNA-binding domain"/>
    <property type="match status" value="1"/>
</dbReference>
<evidence type="ECO:0000256" key="6">
    <source>
        <dbReference type="RuleBase" id="RU000716"/>
    </source>
</evidence>
<evidence type="ECO:0000259" key="8">
    <source>
        <dbReference type="Pfam" id="PF08281"/>
    </source>
</evidence>
<protein>
    <recommendedName>
        <fullName evidence="6">RNA polymerase sigma factor</fullName>
    </recommendedName>
</protein>
<dbReference type="InterPro" id="IPR014284">
    <property type="entry name" value="RNA_pol_sigma-70_dom"/>
</dbReference>
<evidence type="ECO:0000313" key="9">
    <source>
        <dbReference type="EMBL" id="KAA9110394.1"/>
    </source>
</evidence>
<dbReference type="CDD" id="cd06171">
    <property type="entry name" value="Sigma70_r4"/>
    <property type="match status" value="1"/>
</dbReference>
<keyword evidence="5 6" id="KW-0804">Transcription</keyword>
<feature type="domain" description="RNA polymerase sigma-70 region 2" evidence="7">
    <location>
        <begin position="35"/>
        <end position="102"/>
    </location>
</feature>
<keyword evidence="3 6" id="KW-0731">Sigma factor</keyword>
<dbReference type="InterPro" id="IPR007627">
    <property type="entry name" value="RNA_pol_sigma70_r2"/>
</dbReference>
<feature type="domain" description="RNA polymerase sigma factor 70 region 4 type 2" evidence="8">
    <location>
        <begin position="135"/>
        <end position="183"/>
    </location>
</feature>
<dbReference type="InterPro" id="IPR013324">
    <property type="entry name" value="RNA_pol_sigma_r3/r4-like"/>
</dbReference>
<dbReference type="NCBIfam" id="TIGR02937">
    <property type="entry name" value="sigma70-ECF"/>
    <property type="match status" value="1"/>
</dbReference>
<evidence type="ECO:0000256" key="4">
    <source>
        <dbReference type="ARBA" id="ARBA00023125"/>
    </source>
</evidence>
<dbReference type="Proteomes" id="UP000325827">
    <property type="component" value="Unassembled WGS sequence"/>
</dbReference>
<dbReference type="InterPro" id="IPR036388">
    <property type="entry name" value="WH-like_DNA-bd_sf"/>
</dbReference>
<dbReference type="Pfam" id="PF04542">
    <property type="entry name" value="Sigma70_r2"/>
    <property type="match status" value="1"/>
</dbReference>
<evidence type="ECO:0000313" key="10">
    <source>
        <dbReference type="Proteomes" id="UP000325827"/>
    </source>
</evidence>
<dbReference type="GO" id="GO:0006352">
    <property type="term" value="P:DNA-templated transcription initiation"/>
    <property type="evidence" value="ECO:0007669"/>
    <property type="project" value="InterPro"/>
</dbReference>
<accession>A0A5J5J5I4</accession>
<keyword evidence="4 6" id="KW-0238">DNA-binding</keyword>
<dbReference type="SUPFAM" id="SSF88946">
    <property type="entry name" value="Sigma2 domain of RNA polymerase sigma factors"/>
    <property type="match status" value="1"/>
</dbReference>
<evidence type="ECO:0000256" key="5">
    <source>
        <dbReference type="ARBA" id="ARBA00023163"/>
    </source>
</evidence>
<comment type="caution">
    <text evidence="9">The sequence shown here is derived from an EMBL/GenBank/DDBJ whole genome shotgun (WGS) entry which is preliminary data.</text>
</comment>
<dbReference type="GO" id="GO:0003677">
    <property type="term" value="F:DNA binding"/>
    <property type="evidence" value="ECO:0007669"/>
    <property type="project" value="UniProtKB-KW"/>
</dbReference>
<dbReference type="EMBL" id="VYSA01000001">
    <property type="protein sequence ID" value="KAA9110394.1"/>
    <property type="molecule type" value="Genomic_DNA"/>
</dbReference>
<evidence type="ECO:0000256" key="1">
    <source>
        <dbReference type="ARBA" id="ARBA00010641"/>
    </source>
</evidence>
<dbReference type="GO" id="GO:0006950">
    <property type="term" value="P:response to stress"/>
    <property type="evidence" value="ECO:0007669"/>
    <property type="project" value="UniProtKB-ARBA"/>
</dbReference>
<dbReference type="InterPro" id="IPR013249">
    <property type="entry name" value="RNA_pol_sigma70_r4_t2"/>
</dbReference>
<dbReference type="Gene3D" id="1.10.1740.10">
    <property type="match status" value="1"/>
</dbReference>
<dbReference type="OrthoDB" id="5243766at2"/>
<dbReference type="PROSITE" id="PS01063">
    <property type="entry name" value="SIGMA70_ECF"/>
    <property type="match status" value="1"/>
</dbReference>